<feature type="non-terminal residue" evidence="2">
    <location>
        <position position="1"/>
    </location>
</feature>
<evidence type="ECO:0000259" key="1">
    <source>
        <dbReference type="Pfam" id="PF01609"/>
    </source>
</evidence>
<dbReference type="GO" id="GO:0004803">
    <property type="term" value="F:transposase activity"/>
    <property type="evidence" value="ECO:0007669"/>
    <property type="project" value="InterPro"/>
</dbReference>
<dbReference type="GO" id="GO:0006313">
    <property type="term" value="P:DNA transposition"/>
    <property type="evidence" value="ECO:0007669"/>
    <property type="project" value="InterPro"/>
</dbReference>
<evidence type="ECO:0000313" key="2">
    <source>
        <dbReference type="EMBL" id="NMP21447.1"/>
    </source>
</evidence>
<dbReference type="RefSeq" id="WP_169096804.1">
    <property type="nucleotide sequence ID" value="NZ_JABBVZ010000007.1"/>
</dbReference>
<sequence>RCPLYAVLSGFEYGHTPGVGTFYGFFRRLWAAGTVHRSPRRRLNRKKIPGGKKGQKAPTKGLSKIAQLLAQLAKRSTHRAQPFDRLLHLFQAQFLAVSAEAGLLGNPQSLTLAGDGMPLVTAAQVRSQRLCDCRARGRTPCRCARLYSQPDCDMGWDSYRNTYFFGYHVYTLVAADSPHDLPVYPRLQRASRHDAVSWVVSAQEFADRFPGYTWRTAILDAAHDARPIYDYLQAHQIRAFIDLNDRSTRRTGVRPEEITYSATGVPICRKGLPMKDRGYDYTRGRRKYLCPLVVKGVVTCDTPCSSSPYGRCVQVETKRNPRLFPPVARDSAAWAAVYNRRTSCERSNKRVKEDFGLAAGKHRSTMMWTIRLYGIAMCQHLDAWYQAQPLDLRSMLTTA</sequence>
<dbReference type="Pfam" id="PF01609">
    <property type="entry name" value="DDE_Tnp_1"/>
    <property type="match status" value="1"/>
</dbReference>
<name>A0A7Y0L1A3_9FIRM</name>
<gene>
    <name evidence="2" type="ORF">HIJ39_03620</name>
</gene>
<dbReference type="InterPro" id="IPR002559">
    <property type="entry name" value="Transposase_11"/>
</dbReference>
<dbReference type="AlphaFoldDB" id="A0A7Y0L1A3"/>
<protein>
    <submittedName>
        <fullName evidence="2">Transposase</fullName>
    </submittedName>
</protein>
<reference evidence="2 3" key="1">
    <citation type="submission" date="2020-04" db="EMBL/GenBank/DDBJ databases">
        <authorList>
            <person name="Zhang R."/>
            <person name="Schippers A."/>
        </authorList>
    </citation>
    <scope>NUCLEOTIDE SEQUENCE [LARGE SCALE GENOMIC DNA]</scope>
    <source>
        <strain evidence="2 3">DSM 109850</strain>
    </source>
</reference>
<evidence type="ECO:0000313" key="3">
    <source>
        <dbReference type="Proteomes" id="UP000533476"/>
    </source>
</evidence>
<dbReference type="GO" id="GO:0003677">
    <property type="term" value="F:DNA binding"/>
    <property type="evidence" value="ECO:0007669"/>
    <property type="project" value="InterPro"/>
</dbReference>
<comment type="caution">
    <text evidence="2">The sequence shown here is derived from an EMBL/GenBank/DDBJ whole genome shotgun (WGS) entry which is preliminary data.</text>
</comment>
<organism evidence="2 3">
    <name type="scientific">Sulfobacillus harzensis</name>
    <dbReference type="NCBI Taxonomy" id="2729629"/>
    <lineage>
        <taxon>Bacteria</taxon>
        <taxon>Bacillati</taxon>
        <taxon>Bacillota</taxon>
        <taxon>Clostridia</taxon>
        <taxon>Eubacteriales</taxon>
        <taxon>Clostridiales Family XVII. Incertae Sedis</taxon>
        <taxon>Sulfobacillus</taxon>
    </lineage>
</organism>
<dbReference type="Proteomes" id="UP000533476">
    <property type="component" value="Unassembled WGS sequence"/>
</dbReference>
<feature type="domain" description="Transposase IS4-like" evidence="1">
    <location>
        <begin position="155"/>
        <end position="378"/>
    </location>
</feature>
<proteinExistence type="predicted"/>
<accession>A0A7Y0L1A3</accession>
<dbReference type="EMBL" id="JABBVZ010000007">
    <property type="protein sequence ID" value="NMP21447.1"/>
    <property type="molecule type" value="Genomic_DNA"/>
</dbReference>
<keyword evidence="3" id="KW-1185">Reference proteome</keyword>